<keyword evidence="1" id="KW-1133">Transmembrane helix</keyword>
<dbReference type="Pfam" id="PF13400">
    <property type="entry name" value="Tad"/>
    <property type="match status" value="1"/>
</dbReference>
<gene>
    <name evidence="3" type="ORF">S03H2_36294</name>
</gene>
<feature type="domain" description="Putative Flp pilus-assembly TadG-like N-terminal" evidence="2">
    <location>
        <begin position="24"/>
        <end position="70"/>
    </location>
</feature>
<reference evidence="3" key="1">
    <citation type="journal article" date="2014" name="Front. Microbiol.">
        <title>High frequency of phylogenetically diverse reductive dehalogenase-homologous genes in deep subseafloor sedimentary metagenomes.</title>
        <authorList>
            <person name="Kawai M."/>
            <person name="Futagami T."/>
            <person name="Toyoda A."/>
            <person name="Takaki Y."/>
            <person name="Nishi S."/>
            <person name="Hori S."/>
            <person name="Arai W."/>
            <person name="Tsubouchi T."/>
            <person name="Morono Y."/>
            <person name="Uchiyama I."/>
            <person name="Ito T."/>
            <person name="Fujiyama A."/>
            <person name="Inagaki F."/>
            <person name="Takami H."/>
        </authorList>
    </citation>
    <scope>NUCLEOTIDE SEQUENCE</scope>
    <source>
        <strain evidence="3">Expedition CK06-06</strain>
    </source>
</reference>
<keyword evidence="1" id="KW-0472">Membrane</keyword>
<evidence type="ECO:0000313" key="3">
    <source>
        <dbReference type="EMBL" id="GAH54800.1"/>
    </source>
</evidence>
<evidence type="ECO:0000259" key="2">
    <source>
        <dbReference type="Pfam" id="PF13400"/>
    </source>
</evidence>
<evidence type="ECO:0000256" key="1">
    <source>
        <dbReference type="SAM" id="Phobius"/>
    </source>
</evidence>
<name>X1HCJ5_9ZZZZ</name>
<proteinExistence type="predicted"/>
<dbReference type="InterPro" id="IPR028087">
    <property type="entry name" value="Tad_N"/>
</dbReference>
<organism evidence="3">
    <name type="scientific">marine sediment metagenome</name>
    <dbReference type="NCBI Taxonomy" id="412755"/>
    <lineage>
        <taxon>unclassified sequences</taxon>
        <taxon>metagenomes</taxon>
        <taxon>ecological metagenomes</taxon>
    </lineage>
</organism>
<accession>X1HCJ5</accession>
<dbReference type="EMBL" id="BARU01022265">
    <property type="protein sequence ID" value="GAH54800.1"/>
    <property type="molecule type" value="Genomic_DNA"/>
</dbReference>
<feature type="transmembrane region" description="Helical" evidence="1">
    <location>
        <begin position="28"/>
        <end position="51"/>
    </location>
</feature>
<keyword evidence="1" id="KW-0812">Transmembrane</keyword>
<comment type="caution">
    <text evidence="3">The sequence shown here is derived from an EMBL/GenBank/DDBJ whole genome shotgun (WGS) entry which is preliminary data.</text>
</comment>
<sequence>MEILNNGLIIKLRKFIKKFNFQKGNVTILSITITIVLIVFTPFIIDVAILFKTRADAKSASDAASLAAAQEILFLEDGENVAKAIAEKNNAKLVSYFVNNNEVTVTTSKIATFIFIDNFIKDSIEIKATSSSEVKFPWGE</sequence>
<protein>
    <recommendedName>
        <fullName evidence="2">Putative Flp pilus-assembly TadG-like N-terminal domain-containing protein</fullName>
    </recommendedName>
</protein>
<dbReference type="AlphaFoldDB" id="X1HCJ5"/>